<evidence type="ECO:0000313" key="2">
    <source>
        <dbReference type="Proteomes" id="UP000271031"/>
    </source>
</evidence>
<dbReference type="InterPro" id="IPR002591">
    <property type="entry name" value="Phosphodiest/P_Trfase"/>
</dbReference>
<dbReference type="AlphaFoldDB" id="A0A3M8D2G7"/>
<dbReference type="RefSeq" id="WP_122920344.1">
    <property type="nucleotide sequence ID" value="NZ_RHHQ01000020.1"/>
</dbReference>
<dbReference type="EMBL" id="RHHQ01000020">
    <property type="protein sequence ID" value="RNB82266.1"/>
    <property type="molecule type" value="Genomic_DNA"/>
</dbReference>
<dbReference type="GO" id="GO:0016787">
    <property type="term" value="F:hydrolase activity"/>
    <property type="evidence" value="ECO:0007669"/>
    <property type="project" value="UniProtKB-ARBA"/>
</dbReference>
<dbReference type="Proteomes" id="UP000271031">
    <property type="component" value="Unassembled WGS sequence"/>
</dbReference>
<keyword evidence="2" id="KW-1185">Reference proteome</keyword>
<accession>A0A3M8D2G7</accession>
<proteinExistence type="predicted"/>
<dbReference type="PANTHER" id="PTHR10151:SF120">
    <property type="entry name" value="BIS(5'-ADENOSYL)-TRIPHOSPHATASE"/>
    <property type="match status" value="1"/>
</dbReference>
<dbReference type="PANTHER" id="PTHR10151">
    <property type="entry name" value="ECTONUCLEOTIDE PYROPHOSPHATASE/PHOSPHODIESTERASE"/>
    <property type="match status" value="1"/>
</dbReference>
<dbReference type="SUPFAM" id="SSF53649">
    <property type="entry name" value="Alkaline phosphatase-like"/>
    <property type="match status" value="1"/>
</dbReference>
<dbReference type="Gene3D" id="3.40.720.10">
    <property type="entry name" value="Alkaline Phosphatase, subunit A"/>
    <property type="match status" value="1"/>
</dbReference>
<comment type="caution">
    <text evidence="1">The sequence shown here is derived from an EMBL/GenBank/DDBJ whole genome shotgun (WGS) entry which is preliminary data.</text>
</comment>
<organism evidence="1 2">
    <name type="scientific">Brevibacillus fluminis</name>
    <dbReference type="NCBI Taxonomy" id="511487"/>
    <lineage>
        <taxon>Bacteria</taxon>
        <taxon>Bacillati</taxon>
        <taxon>Bacillota</taxon>
        <taxon>Bacilli</taxon>
        <taxon>Bacillales</taxon>
        <taxon>Paenibacillaceae</taxon>
        <taxon>Brevibacillus</taxon>
    </lineage>
</organism>
<dbReference type="InterPro" id="IPR017850">
    <property type="entry name" value="Alkaline_phosphatase_core_sf"/>
</dbReference>
<name>A0A3M8D2G7_9BACL</name>
<dbReference type="OrthoDB" id="2381338at2"/>
<protein>
    <submittedName>
        <fullName evidence="1">Alkaline phosphatase family protein</fullName>
    </submittedName>
</protein>
<dbReference type="Pfam" id="PF01663">
    <property type="entry name" value="Phosphodiest"/>
    <property type="match status" value="1"/>
</dbReference>
<sequence>MKKVLLFLVDSMMPDVLEQCVAENKAPAFQYMMEHGQYINDCATVFPTMTASIDCSLITGVYPDQHTVPGLVWYEPDTKKIINYINGAMPVAKIGIAHCAQNVLYDLNEKHLSRYVKTIHEVLEEQGFVSGSINVIAHRGHKKHTLQLPLALQAVTGGQMPRKVSGPSIFSMGTMAVPNIFRPIPWGMGHTSLGSYGINDAYAIDVLIEVVTSGKQPDFTLVYLPDNDHKLHRSPMKATEHLAAVDQQIARFLNTFQSWEKALEENVFIFISDHGQTTIGLDDSHNIELEKLLASFRLHKLGEEIKKEDEIVICNNERMTYLYPMYDGLTPKIVAAVTGEPRIDLIAWKENGWVHVQNGGRGHNTLKYRKGGGQSDCYGMQWTIEGDLKVLDLQLDSQGNIFFDSYPDALSRLHGALFARNDEVVIITAAPAYEFYSEYAPTHLGGGSHGSLHKRDSLVPLIVAGAKHVMKRPARLVDVKDFILQELAVQAVPV</sequence>
<gene>
    <name evidence="1" type="ORF">EDM56_23350</name>
</gene>
<reference evidence="1 2" key="1">
    <citation type="submission" date="2018-10" db="EMBL/GenBank/DDBJ databases">
        <title>Phylogenomics of Brevibacillus.</title>
        <authorList>
            <person name="Dunlap C."/>
        </authorList>
    </citation>
    <scope>NUCLEOTIDE SEQUENCE [LARGE SCALE GENOMIC DNA]</scope>
    <source>
        <strain evidence="1 2">JCM 15716</strain>
    </source>
</reference>
<evidence type="ECO:0000313" key="1">
    <source>
        <dbReference type="EMBL" id="RNB82266.1"/>
    </source>
</evidence>